<dbReference type="Proteomes" id="UP000027222">
    <property type="component" value="Unassembled WGS sequence"/>
</dbReference>
<dbReference type="Pfam" id="PF01255">
    <property type="entry name" value="Prenyltransf"/>
    <property type="match status" value="1"/>
</dbReference>
<dbReference type="GO" id="GO:0005783">
    <property type="term" value="C:endoplasmic reticulum"/>
    <property type="evidence" value="ECO:0007669"/>
    <property type="project" value="TreeGrafter"/>
</dbReference>
<evidence type="ECO:0000313" key="4">
    <source>
        <dbReference type="Proteomes" id="UP000027222"/>
    </source>
</evidence>
<dbReference type="GO" id="GO:0016094">
    <property type="term" value="P:polyprenol biosynthetic process"/>
    <property type="evidence" value="ECO:0007669"/>
    <property type="project" value="TreeGrafter"/>
</dbReference>
<keyword evidence="1" id="KW-0808">Transferase</keyword>
<evidence type="ECO:0000256" key="2">
    <source>
        <dbReference type="SAM" id="Phobius"/>
    </source>
</evidence>
<dbReference type="PANTHER" id="PTHR10291:SF44">
    <property type="entry name" value="ER-BOUND OXYGENASE MPAB_MPAB'_RUBBER OXYGENASE CATALYTIC DOMAIN-CONTAINING PROTEIN"/>
    <property type="match status" value="1"/>
</dbReference>
<dbReference type="PANTHER" id="PTHR10291">
    <property type="entry name" value="DEHYDRODOLICHYL DIPHOSPHATE SYNTHASE FAMILY MEMBER"/>
    <property type="match status" value="1"/>
</dbReference>
<dbReference type="InterPro" id="IPR036424">
    <property type="entry name" value="UPP_synth-like_sf"/>
</dbReference>
<dbReference type="HOGENOM" id="CLU_038505_2_0_1"/>
<dbReference type="Gene3D" id="3.40.1180.10">
    <property type="entry name" value="Decaprenyl diphosphate synthase-like"/>
    <property type="match status" value="1"/>
</dbReference>
<accession>A0A067SPZ0</accession>
<feature type="transmembrane region" description="Helical" evidence="2">
    <location>
        <begin position="20"/>
        <end position="45"/>
    </location>
</feature>
<organism evidence="3 4">
    <name type="scientific">Galerina marginata (strain CBS 339.88)</name>
    <dbReference type="NCBI Taxonomy" id="685588"/>
    <lineage>
        <taxon>Eukaryota</taxon>
        <taxon>Fungi</taxon>
        <taxon>Dikarya</taxon>
        <taxon>Basidiomycota</taxon>
        <taxon>Agaricomycotina</taxon>
        <taxon>Agaricomycetes</taxon>
        <taxon>Agaricomycetidae</taxon>
        <taxon>Agaricales</taxon>
        <taxon>Agaricineae</taxon>
        <taxon>Strophariaceae</taxon>
        <taxon>Galerina</taxon>
    </lineage>
</organism>
<dbReference type="InterPro" id="IPR001441">
    <property type="entry name" value="UPP_synth-like"/>
</dbReference>
<dbReference type="SUPFAM" id="SSF64005">
    <property type="entry name" value="Undecaprenyl diphosphate synthase"/>
    <property type="match status" value="1"/>
</dbReference>
<dbReference type="GO" id="GO:0045547">
    <property type="term" value="F:ditrans,polycis-polyprenyl diphosphate synthase [(2E,6E)-farnesyl diphosphate specific] activity"/>
    <property type="evidence" value="ECO:0007669"/>
    <property type="project" value="TreeGrafter"/>
</dbReference>
<dbReference type="AlphaFoldDB" id="A0A067SPZ0"/>
<evidence type="ECO:0000313" key="3">
    <source>
        <dbReference type="EMBL" id="KDR68853.1"/>
    </source>
</evidence>
<sequence>MYQFKVLSTWWLRVIQKVLIALLWFIYPMLMWVPLRGAICLLIIVEPQLKPIFMSTLQTIHSMDINSDEPVYYSKPEMGVEKLNSRNSEVELPSYALWLDSGMEGRPFLQRLLAGGLQAQLLSSAHPHWSSARILPWVRLAAESAMLIVHTIWRHVLDTIACWKTQIKESIIFNGDEVKIPRHIGFVMDGNYWYDRSLGGPVIFGDQHETQIAHDILRWWLRFMPNIAAYTHPGSGAQCLTIWRFSAEDFKRPKEELDALFRLMTVEFKSLAFTPLVHLFQIRVRVVGNRKGLPQDHLDAVELLEGMTAKYSRLFLQIVVGNGTAQGILVGREEDTEGSFSERTFFSQSGIPSLDLVIRMSEHSEYLWDTRTAEVHFPNRHWSQFTQGNWLDALASFSRREMRSGK</sequence>
<keyword evidence="2" id="KW-1133">Transmembrane helix</keyword>
<reference evidence="4" key="1">
    <citation type="journal article" date="2014" name="Proc. Natl. Acad. Sci. U.S.A.">
        <title>Extensive sampling of basidiomycete genomes demonstrates inadequacy of the white-rot/brown-rot paradigm for wood decay fungi.</title>
        <authorList>
            <person name="Riley R."/>
            <person name="Salamov A.A."/>
            <person name="Brown D.W."/>
            <person name="Nagy L.G."/>
            <person name="Floudas D."/>
            <person name="Held B.W."/>
            <person name="Levasseur A."/>
            <person name="Lombard V."/>
            <person name="Morin E."/>
            <person name="Otillar R."/>
            <person name="Lindquist E.A."/>
            <person name="Sun H."/>
            <person name="LaButti K.M."/>
            <person name="Schmutz J."/>
            <person name="Jabbour D."/>
            <person name="Luo H."/>
            <person name="Baker S.E."/>
            <person name="Pisabarro A.G."/>
            <person name="Walton J.D."/>
            <person name="Blanchette R.A."/>
            <person name="Henrissat B."/>
            <person name="Martin F."/>
            <person name="Cullen D."/>
            <person name="Hibbett D.S."/>
            <person name="Grigoriev I.V."/>
        </authorList>
    </citation>
    <scope>NUCLEOTIDE SEQUENCE [LARGE SCALE GENOMIC DNA]</scope>
    <source>
        <strain evidence="4">CBS 339.88</strain>
    </source>
</reference>
<name>A0A067SPZ0_GALM3</name>
<dbReference type="STRING" id="685588.A0A067SPZ0"/>
<evidence type="ECO:0000256" key="1">
    <source>
        <dbReference type="ARBA" id="ARBA00022679"/>
    </source>
</evidence>
<dbReference type="OrthoDB" id="4173905at2759"/>
<protein>
    <submittedName>
        <fullName evidence="3">Uncharacterized protein</fullName>
    </submittedName>
</protein>
<keyword evidence="4" id="KW-1185">Reference proteome</keyword>
<gene>
    <name evidence="3" type="ORF">GALMADRAFT_935964</name>
</gene>
<proteinExistence type="predicted"/>
<keyword evidence="2" id="KW-0472">Membrane</keyword>
<dbReference type="EMBL" id="KL142405">
    <property type="protein sequence ID" value="KDR68853.1"/>
    <property type="molecule type" value="Genomic_DNA"/>
</dbReference>
<keyword evidence="2" id="KW-0812">Transmembrane</keyword>